<protein>
    <submittedName>
        <fullName evidence="1">Uncharacterized protein</fullName>
    </submittedName>
</protein>
<keyword evidence="2" id="KW-1185">Reference proteome</keyword>
<name>A0A6L3SQQ3_9HYPH</name>
<dbReference type="EMBL" id="VZZK01000051">
    <property type="protein sequence ID" value="KAB1072072.1"/>
    <property type="molecule type" value="Genomic_DNA"/>
</dbReference>
<dbReference type="Proteomes" id="UP000474159">
    <property type="component" value="Unassembled WGS sequence"/>
</dbReference>
<dbReference type="OrthoDB" id="6626154at2"/>
<accession>A0A6L3SQQ3</accession>
<proteinExistence type="predicted"/>
<gene>
    <name evidence="1" type="ORF">F6X53_28540</name>
</gene>
<dbReference type="SUPFAM" id="SSF52540">
    <property type="entry name" value="P-loop containing nucleoside triphosphate hydrolases"/>
    <property type="match status" value="1"/>
</dbReference>
<evidence type="ECO:0000313" key="2">
    <source>
        <dbReference type="Proteomes" id="UP000474159"/>
    </source>
</evidence>
<dbReference type="RefSeq" id="WP_151004758.1">
    <property type="nucleotide sequence ID" value="NZ_BPQY01000265.1"/>
</dbReference>
<organism evidence="1 2">
    <name type="scientific">Methylobacterium soli</name>
    <dbReference type="NCBI Taxonomy" id="553447"/>
    <lineage>
        <taxon>Bacteria</taxon>
        <taxon>Pseudomonadati</taxon>
        <taxon>Pseudomonadota</taxon>
        <taxon>Alphaproteobacteria</taxon>
        <taxon>Hyphomicrobiales</taxon>
        <taxon>Methylobacteriaceae</taxon>
        <taxon>Methylobacterium</taxon>
    </lineage>
</organism>
<dbReference type="InterPro" id="IPR027417">
    <property type="entry name" value="P-loop_NTPase"/>
</dbReference>
<evidence type="ECO:0000313" key="1">
    <source>
        <dbReference type="EMBL" id="KAB1072072.1"/>
    </source>
</evidence>
<sequence length="813" mass="90319">MSHILKVNALAGAGKTYSAVRHARSLAAAGQAVIFVLPTLSLCGEVEVALRSLTPTVIVDVIHSAVAGSVVQAVLAALSQGPQNGRILVVTWSAFVRLPFFPNRGAWTVFIDEIPQIYSAIEVIAPETHTYLTDHIELRPEGPQYGRVVVKSPSALKKLADPEDAALQVFASTARSLLSPNLSGYASIASYEALLRGNGKKLTLFFLLRPKVLFGFKRVTILGANFHNSLLYKIWSAQGIQFVEDAALAKRLRYKEHANGQLIRIYYATERHWSKRLRDQNDRRMLKAIAASAAVVVGGEPFVWIANKDVMDIGLFHGHPAEPLPQVSHGLNSYSHFDNIVYLSARLPPPDQYRFLGWRGADPEAVRLAVHQEAVYQTVMRCSIRDPDSRSMKKIVVPDRSSAEHLQALLPGSTVQKLDTGMDESAVRKLRGRKRRFDDSSARSRAHRARRNAEISRLAAMMTAEPNEITTIGEDVASSWVRSGHQKRCSGNPLEEKYKKNVAQKSRGSLFPHLKATRPIAVVPEMADDIFIAALKKAHKEKFLQKEDNHLICPAVFDLMLSGTTTRGLANVLYANGVWIDVDAGDMNPKDLAAIFPQLRIVVFNSFSSTKAQPRYRVHIPTTRTVSAAEYGSIVDQFIQVVRDSGFSLAKRDPARPQLKAHGVDMTKRHAASLFYLPCQPGDRSGKIWKDFRGGIRKPLNVDDWLEHAIPVETADYEAEPIQHQSAGRTFEQPPVDQARVDQALQRWNAIGVLPGHGDAELYFLSQELRRARVSFYEAEQMLLAAARAASSPQDRFRQAKAILRAGRRSWST</sequence>
<comment type="caution">
    <text evidence="1">The sequence shown here is derived from an EMBL/GenBank/DDBJ whole genome shotgun (WGS) entry which is preliminary data.</text>
</comment>
<dbReference type="AlphaFoldDB" id="A0A6L3SQQ3"/>
<reference evidence="1 2" key="1">
    <citation type="submission" date="2019-09" db="EMBL/GenBank/DDBJ databases">
        <title>YIM 48816 draft genome.</title>
        <authorList>
            <person name="Jiang L."/>
        </authorList>
    </citation>
    <scope>NUCLEOTIDE SEQUENCE [LARGE SCALE GENOMIC DNA]</scope>
    <source>
        <strain evidence="1 2">YIM 48816</strain>
    </source>
</reference>